<dbReference type="Proteomes" id="UP000659654">
    <property type="component" value="Unassembled WGS sequence"/>
</dbReference>
<gene>
    <name evidence="2" type="ORF">BXYJ_LOCUS11769</name>
</gene>
<feature type="region of interest" description="Disordered" evidence="1">
    <location>
        <begin position="1"/>
        <end position="21"/>
    </location>
</feature>
<protein>
    <submittedName>
        <fullName evidence="2">(pine wood nematode) hypothetical protein</fullName>
    </submittedName>
</protein>
<proteinExistence type="predicted"/>
<evidence type="ECO:0000313" key="3">
    <source>
        <dbReference type="Proteomes" id="UP000659654"/>
    </source>
</evidence>
<accession>A0A7I8X6G6</accession>
<keyword evidence="3" id="KW-1185">Reference proteome</keyword>
<dbReference type="EMBL" id="CAJFDI010000005">
    <property type="protein sequence ID" value="CAD5231673.1"/>
    <property type="molecule type" value="Genomic_DNA"/>
</dbReference>
<feature type="compositionally biased region" description="Polar residues" evidence="1">
    <location>
        <begin position="150"/>
        <end position="159"/>
    </location>
</feature>
<reference evidence="2" key="1">
    <citation type="submission" date="2020-09" db="EMBL/GenBank/DDBJ databases">
        <authorList>
            <person name="Kikuchi T."/>
        </authorList>
    </citation>
    <scope>NUCLEOTIDE SEQUENCE</scope>
    <source>
        <strain evidence="2">Ka4C1</strain>
    </source>
</reference>
<evidence type="ECO:0000256" key="1">
    <source>
        <dbReference type="SAM" id="MobiDB-lite"/>
    </source>
</evidence>
<dbReference type="AlphaFoldDB" id="A0A7I8X6G6"/>
<evidence type="ECO:0000313" key="2">
    <source>
        <dbReference type="EMBL" id="CAD5231673.1"/>
    </source>
</evidence>
<feature type="compositionally biased region" description="Basic and acidic residues" evidence="1">
    <location>
        <begin position="1"/>
        <end position="18"/>
    </location>
</feature>
<feature type="compositionally biased region" description="Basic and acidic residues" evidence="1">
    <location>
        <begin position="107"/>
        <end position="139"/>
    </location>
</feature>
<comment type="caution">
    <text evidence="2">The sequence shown here is derived from an EMBL/GenBank/DDBJ whole genome shotgun (WGS) entry which is preliminary data.</text>
</comment>
<feature type="region of interest" description="Disordered" evidence="1">
    <location>
        <begin position="92"/>
        <end position="159"/>
    </location>
</feature>
<organism evidence="2 3">
    <name type="scientific">Bursaphelenchus xylophilus</name>
    <name type="common">Pinewood nematode worm</name>
    <name type="synonym">Aphelenchoides xylophilus</name>
    <dbReference type="NCBI Taxonomy" id="6326"/>
    <lineage>
        <taxon>Eukaryota</taxon>
        <taxon>Metazoa</taxon>
        <taxon>Ecdysozoa</taxon>
        <taxon>Nematoda</taxon>
        <taxon>Chromadorea</taxon>
        <taxon>Rhabditida</taxon>
        <taxon>Tylenchina</taxon>
        <taxon>Tylenchomorpha</taxon>
        <taxon>Aphelenchoidea</taxon>
        <taxon>Aphelenchoididae</taxon>
        <taxon>Bursaphelenchus</taxon>
    </lineage>
</organism>
<dbReference type="EMBL" id="CAJFCV020000005">
    <property type="protein sequence ID" value="CAG9122951.1"/>
    <property type="molecule type" value="Genomic_DNA"/>
</dbReference>
<sequence length="159" mass="17459">MIGSGRGERAGKQADSKAKTYGIARRLDHPDKENNWEVFIYTVAGKGKGRRNYFILDTTEERPAGSDLAPKCALTDGIIALLSPEHLTPLLKRGQEHRLPDGQGCARPREVAPNKANESRKRLQFEQKQKPVKHTDRTKGTSGKGESGPQGVQQASPCD</sequence>
<dbReference type="Proteomes" id="UP000582659">
    <property type="component" value="Unassembled WGS sequence"/>
</dbReference>
<name>A0A7I8X6G6_BURXY</name>